<protein>
    <submittedName>
        <fullName evidence="2">Acetyltransferase (GNAT) family protein</fullName>
    </submittedName>
</protein>
<organism evidence="2 3">
    <name type="scientific">Salipiger thiooxidans</name>
    <dbReference type="NCBI Taxonomy" id="282683"/>
    <lineage>
        <taxon>Bacteria</taxon>
        <taxon>Pseudomonadati</taxon>
        <taxon>Pseudomonadota</taxon>
        <taxon>Alphaproteobacteria</taxon>
        <taxon>Rhodobacterales</taxon>
        <taxon>Roseobacteraceae</taxon>
        <taxon>Salipiger</taxon>
    </lineage>
</organism>
<evidence type="ECO:0000313" key="3">
    <source>
        <dbReference type="Proteomes" id="UP000198994"/>
    </source>
</evidence>
<sequence>MMPDLPALYAAIDGTWPAARRIETPRWTLRDGDGGGKRVSCATSRPGWSVAEIAAAEDGMRSLGQDPLFMIRVGEEALDEALAARGYALIDPVNLWLAPVGQLTGLEMPRVMTFDVWEPLAIMREIWAEAGIGAARLRVMDRAQWPKTAVLGRLSDKAAGCGFCAIHEGIAMVHALEIRPEHRGQGLGKWMMRRAALWAEAQWAAWMAVLCLQDNAPANGLYASLGFNLVGQYHYRNNVEAPE</sequence>
<gene>
    <name evidence="2" type="ORF">SAMN04488105_105278</name>
</gene>
<name>A0A1G7ECP7_9RHOB</name>
<dbReference type="PROSITE" id="PS51186">
    <property type="entry name" value="GNAT"/>
    <property type="match status" value="1"/>
</dbReference>
<dbReference type="CDD" id="cd04301">
    <property type="entry name" value="NAT_SF"/>
    <property type="match status" value="1"/>
</dbReference>
<keyword evidence="3" id="KW-1185">Reference proteome</keyword>
<dbReference type="SUPFAM" id="SSF55729">
    <property type="entry name" value="Acyl-CoA N-acyltransferases (Nat)"/>
    <property type="match status" value="1"/>
</dbReference>
<proteinExistence type="predicted"/>
<dbReference type="GO" id="GO:0016747">
    <property type="term" value="F:acyltransferase activity, transferring groups other than amino-acyl groups"/>
    <property type="evidence" value="ECO:0007669"/>
    <property type="project" value="InterPro"/>
</dbReference>
<dbReference type="EMBL" id="FNAV01000005">
    <property type="protein sequence ID" value="SDE61428.1"/>
    <property type="molecule type" value="Genomic_DNA"/>
</dbReference>
<dbReference type="STRING" id="282683.SAMN04488105_105278"/>
<dbReference type="Gene3D" id="3.40.630.30">
    <property type="match status" value="1"/>
</dbReference>
<dbReference type="AlphaFoldDB" id="A0A1G7ECP7"/>
<dbReference type="OrthoDB" id="7301318at2"/>
<dbReference type="InterPro" id="IPR000182">
    <property type="entry name" value="GNAT_dom"/>
</dbReference>
<accession>A0A1G7ECP7</accession>
<evidence type="ECO:0000313" key="2">
    <source>
        <dbReference type="EMBL" id="SDE61428.1"/>
    </source>
</evidence>
<dbReference type="Pfam" id="PF00583">
    <property type="entry name" value="Acetyltransf_1"/>
    <property type="match status" value="1"/>
</dbReference>
<evidence type="ECO:0000259" key="1">
    <source>
        <dbReference type="PROSITE" id="PS51186"/>
    </source>
</evidence>
<reference evidence="3" key="1">
    <citation type="submission" date="2016-10" db="EMBL/GenBank/DDBJ databases">
        <authorList>
            <person name="Varghese N."/>
            <person name="Submissions S."/>
        </authorList>
    </citation>
    <scope>NUCLEOTIDE SEQUENCE [LARGE SCALE GENOMIC DNA]</scope>
    <source>
        <strain evidence="3">DSM 10146</strain>
    </source>
</reference>
<feature type="domain" description="N-acetyltransferase" evidence="1">
    <location>
        <begin position="106"/>
        <end position="243"/>
    </location>
</feature>
<dbReference type="RefSeq" id="WP_089958313.1">
    <property type="nucleotide sequence ID" value="NZ_FNAV01000005.1"/>
</dbReference>
<dbReference type="InterPro" id="IPR016181">
    <property type="entry name" value="Acyl_CoA_acyltransferase"/>
</dbReference>
<dbReference type="Proteomes" id="UP000198994">
    <property type="component" value="Unassembled WGS sequence"/>
</dbReference>
<keyword evidence="2" id="KW-0808">Transferase</keyword>